<evidence type="ECO:0000313" key="4">
    <source>
        <dbReference type="Proteomes" id="UP000001726"/>
    </source>
</evidence>
<reference evidence="3 4" key="1">
    <citation type="journal article" date="2008" name="Environ. Microbiol.">
        <title>The genome of Erwinia tasmaniensis strain Et1/99, a non-pathogenic bacterium in the genus Erwinia.</title>
        <authorList>
            <person name="Kube M."/>
            <person name="Migdoll A.M."/>
            <person name="Mueller I."/>
            <person name="Kuhl H."/>
            <person name="Beck A."/>
            <person name="Reinhardt R."/>
            <person name="Geider K."/>
        </authorList>
    </citation>
    <scope>NUCLEOTIDE SEQUENCE [LARGE SCALE GENOMIC DNA]</scope>
    <source>
        <strain evidence="4">DSM 17950 / CFBP 7177 / CIP 109463 / NCPPB 4357 / Et1/99</strain>
    </source>
</reference>
<keyword evidence="2" id="KW-0812">Transmembrane</keyword>
<proteinExistence type="predicted"/>
<accession>B2VBG7</accession>
<keyword evidence="4" id="KW-1185">Reference proteome</keyword>
<keyword evidence="2" id="KW-0472">Membrane</keyword>
<dbReference type="EMBL" id="CU468135">
    <property type="protein sequence ID" value="CAO97440.1"/>
    <property type="molecule type" value="Genomic_DNA"/>
</dbReference>
<feature type="transmembrane region" description="Helical" evidence="2">
    <location>
        <begin position="140"/>
        <end position="160"/>
    </location>
</feature>
<name>B2VBG7_ERWT9</name>
<dbReference type="Gene3D" id="3.10.450.160">
    <property type="entry name" value="inner membrane protein cigr"/>
    <property type="match status" value="1"/>
</dbReference>
<feature type="region of interest" description="Disordered" evidence="1">
    <location>
        <begin position="52"/>
        <end position="105"/>
    </location>
</feature>
<feature type="transmembrane region" description="Helical" evidence="2">
    <location>
        <begin position="30"/>
        <end position="48"/>
    </location>
</feature>
<organism evidence="3 4">
    <name type="scientific">Erwinia tasmaniensis (strain DSM 17950 / CFBP 7177 / CIP 109463 / NCPPB 4357 / Et1/99)</name>
    <dbReference type="NCBI Taxonomy" id="465817"/>
    <lineage>
        <taxon>Bacteria</taxon>
        <taxon>Pseudomonadati</taxon>
        <taxon>Pseudomonadota</taxon>
        <taxon>Gammaproteobacteria</taxon>
        <taxon>Enterobacterales</taxon>
        <taxon>Erwiniaceae</taxon>
        <taxon>Erwinia</taxon>
    </lineage>
</organism>
<sequence length="162" mass="18445">MIVLSPIVVLRQPEGRGLNEDFTMKKIMRAAMIGVFTVSSLFINLSYAQGPGDGPDWSRHQQQDRQDDRGGDRHFHGHGHDDRGDRGERNHFTWRGDDFRRGHPAPPRYRGNDYRVYDWRERGLDMPPRGAHWAYVDGNYVLIAAATGVITAIIIGNLLGQH</sequence>
<dbReference type="STRING" id="465817.ETA_23940"/>
<dbReference type="eggNOG" id="COG5455">
    <property type="taxonomic scope" value="Bacteria"/>
</dbReference>
<evidence type="ECO:0000256" key="2">
    <source>
        <dbReference type="SAM" id="Phobius"/>
    </source>
</evidence>
<dbReference type="KEGG" id="eta:ETA_23940"/>
<protein>
    <submittedName>
        <fullName evidence="3">Predicted integral membrane protein</fullName>
    </submittedName>
</protein>
<dbReference type="HOGENOM" id="CLU_102089_0_0_6"/>
<evidence type="ECO:0000313" key="3">
    <source>
        <dbReference type="EMBL" id="CAO97440.1"/>
    </source>
</evidence>
<feature type="compositionally biased region" description="Basic and acidic residues" evidence="1">
    <location>
        <begin position="56"/>
        <end position="101"/>
    </location>
</feature>
<dbReference type="Pfam" id="PF11776">
    <property type="entry name" value="RcnB"/>
    <property type="match status" value="1"/>
</dbReference>
<evidence type="ECO:0000256" key="1">
    <source>
        <dbReference type="SAM" id="MobiDB-lite"/>
    </source>
</evidence>
<dbReference type="InterPro" id="IPR024572">
    <property type="entry name" value="RcnB"/>
</dbReference>
<dbReference type="Proteomes" id="UP000001726">
    <property type="component" value="Chromosome"/>
</dbReference>
<gene>
    <name evidence="3" type="ordered locus">ETA_23940</name>
</gene>
<dbReference type="AlphaFoldDB" id="B2VBG7"/>
<keyword evidence="2" id="KW-1133">Transmembrane helix</keyword>